<sequence length="17" mass="2023">MGDLEFTKTFIRFITFG</sequence>
<dbReference type="EMBL" id="JABFAB010237978">
    <property type="protein sequence ID" value="MBA0670771.1"/>
    <property type="molecule type" value="Genomic_DNA"/>
</dbReference>
<evidence type="ECO:0000313" key="2">
    <source>
        <dbReference type="Proteomes" id="UP000593573"/>
    </source>
</evidence>
<gene>
    <name evidence="1" type="ORF">Goklo_007376</name>
</gene>
<accession>A0A7J8W6V4</accession>
<name>A0A7J8W6V4_9ROSI</name>
<protein>
    <submittedName>
        <fullName evidence="1">Uncharacterized protein</fullName>
    </submittedName>
</protein>
<dbReference type="AlphaFoldDB" id="A0A7J8W6V4"/>
<comment type="caution">
    <text evidence="1">The sequence shown here is derived from an EMBL/GenBank/DDBJ whole genome shotgun (WGS) entry which is preliminary data.</text>
</comment>
<dbReference type="Proteomes" id="UP000593573">
    <property type="component" value="Unassembled WGS sequence"/>
</dbReference>
<evidence type="ECO:0000313" key="1">
    <source>
        <dbReference type="EMBL" id="MBA0670771.1"/>
    </source>
</evidence>
<proteinExistence type="predicted"/>
<reference evidence="1 2" key="1">
    <citation type="journal article" date="2019" name="Genome Biol. Evol.">
        <title>Insights into the evolution of the New World diploid cottons (Gossypium, subgenus Houzingenia) based on genome sequencing.</title>
        <authorList>
            <person name="Grover C.E."/>
            <person name="Arick M.A. 2nd"/>
            <person name="Thrash A."/>
            <person name="Conover J.L."/>
            <person name="Sanders W.S."/>
            <person name="Peterson D.G."/>
            <person name="Frelichowski J.E."/>
            <person name="Scheffler J.A."/>
            <person name="Scheffler B.E."/>
            <person name="Wendel J.F."/>
        </authorList>
    </citation>
    <scope>NUCLEOTIDE SEQUENCE [LARGE SCALE GENOMIC DNA]</scope>
    <source>
        <strain evidence="1">57</strain>
        <tissue evidence="1">Leaf</tissue>
    </source>
</reference>
<keyword evidence="2" id="KW-1185">Reference proteome</keyword>
<organism evidence="1 2">
    <name type="scientific">Gossypium klotzschianum</name>
    <dbReference type="NCBI Taxonomy" id="34286"/>
    <lineage>
        <taxon>Eukaryota</taxon>
        <taxon>Viridiplantae</taxon>
        <taxon>Streptophyta</taxon>
        <taxon>Embryophyta</taxon>
        <taxon>Tracheophyta</taxon>
        <taxon>Spermatophyta</taxon>
        <taxon>Magnoliopsida</taxon>
        <taxon>eudicotyledons</taxon>
        <taxon>Gunneridae</taxon>
        <taxon>Pentapetalae</taxon>
        <taxon>rosids</taxon>
        <taxon>malvids</taxon>
        <taxon>Malvales</taxon>
        <taxon>Malvaceae</taxon>
        <taxon>Malvoideae</taxon>
        <taxon>Gossypium</taxon>
    </lineage>
</organism>